<gene>
    <name evidence="1" type="ORF">MNBD_BACTEROID05-851</name>
</gene>
<name>A0A3B0UGI0_9ZZZZ</name>
<dbReference type="EMBL" id="UOEN01000470">
    <property type="protein sequence ID" value="VAW19414.1"/>
    <property type="molecule type" value="Genomic_DNA"/>
</dbReference>
<sequence length="58" mass="6556">MKYIFFFILLSTALLTTSQSAAQLAGEVDIDFKGFEQSVLYNLYLPKNLPESKKIPVI</sequence>
<feature type="non-terminal residue" evidence="1">
    <location>
        <position position="58"/>
    </location>
</feature>
<organism evidence="1">
    <name type="scientific">hydrothermal vent metagenome</name>
    <dbReference type="NCBI Taxonomy" id="652676"/>
    <lineage>
        <taxon>unclassified sequences</taxon>
        <taxon>metagenomes</taxon>
        <taxon>ecological metagenomes</taxon>
    </lineage>
</organism>
<reference evidence="1" key="1">
    <citation type="submission" date="2018-06" db="EMBL/GenBank/DDBJ databases">
        <authorList>
            <person name="Zhirakovskaya E."/>
        </authorList>
    </citation>
    <scope>NUCLEOTIDE SEQUENCE</scope>
</reference>
<dbReference type="AlphaFoldDB" id="A0A3B0UGI0"/>
<accession>A0A3B0UGI0</accession>
<evidence type="ECO:0000313" key="1">
    <source>
        <dbReference type="EMBL" id="VAW19414.1"/>
    </source>
</evidence>
<protein>
    <submittedName>
        <fullName evidence="1">Uncharacterized protein</fullName>
    </submittedName>
</protein>
<proteinExistence type="predicted"/>